<evidence type="ECO:0000313" key="3">
    <source>
        <dbReference type="EMBL" id="KAL1137899.1"/>
    </source>
</evidence>
<feature type="compositionally biased region" description="Low complexity" evidence="1">
    <location>
        <begin position="42"/>
        <end position="51"/>
    </location>
</feature>
<gene>
    <name evidence="3" type="ORF">AAG570_009594</name>
</gene>
<organism evidence="3 4">
    <name type="scientific">Ranatra chinensis</name>
    <dbReference type="NCBI Taxonomy" id="642074"/>
    <lineage>
        <taxon>Eukaryota</taxon>
        <taxon>Metazoa</taxon>
        <taxon>Ecdysozoa</taxon>
        <taxon>Arthropoda</taxon>
        <taxon>Hexapoda</taxon>
        <taxon>Insecta</taxon>
        <taxon>Pterygota</taxon>
        <taxon>Neoptera</taxon>
        <taxon>Paraneoptera</taxon>
        <taxon>Hemiptera</taxon>
        <taxon>Heteroptera</taxon>
        <taxon>Panheteroptera</taxon>
        <taxon>Nepomorpha</taxon>
        <taxon>Nepidae</taxon>
        <taxon>Ranatrinae</taxon>
        <taxon>Ranatra</taxon>
    </lineage>
</organism>
<keyword evidence="2" id="KW-0812">Transmembrane</keyword>
<keyword evidence="2" id="KW-1133">Transmembrane helix</keyword>
<comment type="caution">
    <text evidence="3">The sequence shown here is derived from an EMBL/GenBank/DDBJ whole genome shotgun (WGS) entry which is preliminary data.</text>
</comment>
<feature type="region of interest" description="Disordered" evidence="1">
    <location>
        <begin position="35"/>
        <end position="91"/>
    </location>
</feature>
<reference evidence="3 4" key="1">
    <citation type="submission" date="2024-07" db="EMBL/GenBank/DDBJ databases">
        <title>Chromosome-level genome assembly of the water stick insect Ranatra chinensis (Heteroptera: Nepidae).</title>
        <authorList>
            <person name="Liu X."/>
        </authorList>
    </citation>
    <scope>NUCLEOTIDE SEQUENCE [LARGE SCALE GENOMIC DNA]</scope>
    <source>
        <strain evidence="3">Cailab_2021Rc</strain>
        <tissue evidence="3">Muscle</tissue>
    </source>
</reference>
<sequence length="116" mass="13277">MLMRRRAVLVKLGVAGATAWLTVMLLLVTEQRGRPDEPADLQQQQLYQQQQAHRHNQQEQQPQQQAPRRHYLMNPTEEQPQPQSNVLSHVAQPVTMDQHRAVLPPPGNSELYGEMG</sequence>
<feature type="compositionally biased region" description="Polar residues" evidence="1">
    <location>
        <begin position="76"/>
        <end position="87"/>
    </location>
</feature>
<feature type="transmembrane region" description="Helical" evidence="2">
    <location>
        <begin position="7"/>
        <end position="28"/>
    </location>
</feature>
<evidence type="ECO:0000256" key="1">
    <source>
        <dbReference type="SAM" id="MobiDB-lite"/>
    </source>
</evidence>
<evidence type="ECO:0000256" key="2">
    <source>
        <dbReference type="SAM" id="Phobius"/>
    </source>
</evidence>
<name>A0ABD0YRP5_9HEMI</name>
<protein>
    <submittedName>
        <fullName evidence="3">Uncharacterized protein</fullName>
    </submittedName>
</protein>
<accession>A0ABD0YRP5</accession>
<dbReference type="AlphaFoldDB" id="A0ABD0YRP5"/>
<dbReference type="EMBL" id="JBFDAA010000004">
    <property type="protein sequence ID" value="KAL1137899.1"/>
    <property type="molecule type" value="Genomic_DNA"/>
</dbReference>
<proteinExistence type="predicted"/>
<evidence type="ECO:0000313" key="4">
    <source>
        <dbReference type="Proteomes" id="UP001558652"/>
    </source>
</evidence>
<dbReference type="Proteomes" id="UP001558652">
    <property type="component" value="Unassembled WGS sequence"/>
</dbReference>
<keyword evidence="4" id="KW-1185">Reference proteome</keyword>
<keyword evidence="2" id="KW-0472">Membrane</keyword>